<dbReference type="SUPFAM" id="SSF63829">
    <property type="entry name" value="Calcium-dependent phosphotriesterase"/>
    <property type="match status" value="1"/>
</dbReference>
<dbReference type="InterPro" id="IPR028203">
    <property type="entry name" value="PSII_CF48-like_dom"/>
</dbReference>
<dbReference type="InterPro" id="IPR015943">
    <property type="entry name" value="WD40/YVTN_repeat-like_dom_sf"/>
</dbReference>
<sequence length="1208" mass="126103">MRIGSCCSIVLCVLVCGFPVAAEPGSKGSSRSSLLPLAFEPEPHQVGGASGFVTRAGEQVIRVSGWELEINSGVKEPVRIQFAGARRTARPEALQPLPGKVNYLLGVDRAKWRTNVPTWQRVRYRDVYPGIDLEYYGNQRNVEYDLVLQPGADPKQLRIRVDGASSTRVSKSGDLLIGTEHGEMVQHRPVVYQEYGGARRPVKAEYRRVANHEYAFAVSDYDARRKLVIDPVVTFTASFGTSGATPVAVGRDAQGNAYLSGNTSSSSFPLTPGAYQTVSGFRLTGFVTKLNPGGDVMLYSTYVSGRIDGMAVDAAGHAYVTGRLQDRSAPGYAGCGPEPNGFVVKLGRRGDSAEYASCLPEMTPTAIALDETGAAYVAGSTTSPRLAVTPGAAQARSGNGATLGSDGFAGKLKADGQQFEYLTYLGGSADDAIQAIAVDKAGQAYVTGWTKSPDFPVAQARQWEPGGGVLMRSEDAAANWRRAESGLPVAPSLLVAHPNAAGVVLAVLQDPGDGIYRLYKTVDGGAAWFPYAPIPVQPAAVLFDTKDDSILYLVAAGTLYRTTNGGANWQPIRLPNSSADVSLTAGRQGSTLYFLALGTLWRSRDAGDTWSALNALGHGVNQVAVDAVNEQGLYVLGGDTLLKSADSGTTWAEVGKDARIAGSKLLVAAGNPSILYASGASTYLSEDGGKNWTLALNAGVSAIDSGDPHTAYQITSQGLYRIRFEGGAATSSLVLSGKIRSLQMDAGTSSRVYVSAPPAWDAFLTKINSDGSAWVYSTYFGGTGFDVGRSLAVDVDGNVTMVGSTNSTNLPTTESGPQRIFGGALSAWSEAGADLGAGAAPDAFVAQFDSSGQTLRFGTYLGGTLQEDGLGVTMDWQGTIYAMGTARSAEFPFSADSAKPRGEPGLAGSIAGTFLARIDGSEPAMDYRGYFENFASALAVDAADQVLLASLTRTFEQGQATSAEDLEFKIIRFGESLVRPQVATGGLVDPFTQRTGRAVPGSVQWLSGSHLASGTAEAAGTPLPLELLGTRVLIDGRPAPLLKVGPERIEFQVPYETPADTVVEIVVRTAEGDSLPAALRILKAAPNVRVDLETARAVATNEDGSVNGPEHPAAAGSVVTVSLTGVGPLENGPVTGEAAAGKARAVLPSSVRIGKKDGAVVYLGAAPGQVGVGQAEIRIPMLVSSEYPMVLTVGGVAGNRCLISVVAQ</sequence>
<feature type="domain" description="DUF7948" evidence="3">
    <location>
        <begin position="78"/>
        <end position="232"/>
    </location>
</feature>
<dbReference type="NCBIfam" id="TIGR03437">
    <property type="entry name" value="Soli_cterm"/>
    <property type="match status" value="1"/>
</dbReference>
<dbReference type="InterPro" id="IPR057708">
    <property type="entry name" value="DUF7948"/>
</dbReference>
<dbReference type="Pfam" id="PF25778">
    <property type="entry name" value="DUF7948"/>
    <property type="match status" value="1"/>
</dbReference>
<dbReference type="Pfam" id="PF14870">
    <property type="entry name" value="PSII_BNR"/>
    <property type="match status" value="1"/>
</dbReference>
<name>A0A7S7SIV0_PALFE</name>
<evidence type="ECO:0000256" key="1">
    <source>
        <dbReference type="SAM" id="SignalP"/>
    </source>
</evidence>
<feature type="chain" id="PRO_5032908233" evidence="1">
    <location>
        <begin position="23"/>
        <end position="1208"/>
    </location>
</feature>
<dbReference type="AlphaFoldDB" id="A0A7S7SIV0"/>
<evidence type="ECO:0000259" key="3">
    <source>
        <dbReference type="Pfam" id="PF25778"/>
    </source>
</evidence>
<dbReference type="SUPFAM" id="SSF110296">
    <property type="entry name" value="Oligoxyloglucan reducing end-specific cellobiohydrolase"/>
    <property type="match status" value="2"/>
</dbReference>
<dbReference type="EMBL" id="CP063849">
    <property type="protein sequence ID" value="QOY86048.1"/>
    <property type="molecule type" value="Genomic_DNA"/>
</dbReference>
<dbReference type="InterPro" id="IPR017803">
    <property type="entry name" value="CHP03437_C"/>
</dbReference>
<evidence type="ECO:0000313" key="4">
    <source>
        <dbReference type="EMBL" id="QOY86048.1"/>
    </source>
</evidence>
<keyword evidence="1" id="KW-0732">Signal</keyword>
<accession>A0A7S7SIV0</accession>
<dbReference type="Pfam" id="PF06739">
    <property type="entry name" value="SBBP"/>
    <property type="match status" value="2"/>
</dbReference>
<keyword evidence="5" id="KW-1185">Reference proteome</keyword>
<dbReference type="Gene3D" id="2.120.10.30">
    <property type="entry name" value="TolB, C-terminal domain"/>
    <property type="match status" value="1"/>
</dbReference>
<protein>
    <submittedName>
        <fullName evidence="4">SBBP repeat-containing protein</fullName>
    </submittedName>
</protein>
<dbReference type="Gene3D" id="2.130.10.10">
    <property type="entry name" value="YVTN repeat-like/Quinoprotein amine dehydrogenase"/>
    <property type="match status" value="2"/>
</dbReference>
<dbReference type="InterPro" id="IPR052918">
    <property type="entry name" value="Motility_Chemotaxis_Reg"/>
</dbReference>
<feature type="signal peptide" evidence="1">
    <location>
        <begin position="1"/>
        <end position="22"/>
    </location>
</feature>
<proteinExistence type="predicted"/>
<evidence type="ECO:0000313" key="5">
    <source>
        <dbReference type="Proteomes" id="UP000593892"/>
    </source>
</evidence>
<organism evidence="4 5">
    <name type="scientific">Paludibaculum fermentans</name>
    <dbReference type="NCBI Taxonomy" id="1473598"/>
    <lineage>
        <taxon>Bacteria</taxon>
        <taxon>Pseudomonadati</taxon>
        <taxon>Acidobacteriota</taxon>
        <taxon>Terriglobia</taxon>
        <taxon>Bryobacterales</taxon>
        <taxon>Bryobacteraceae</taxon>
        <taxon>Paludibaculum</taxon>
    </lineage>
</organism>
<evidence type="ECO:0000259" key="2">
    <source>
        <dbReference type="Pfam" id="PF14870"/>
    </source>
</evidence>
<gene>
    <name evidence="4" type="ORF">IRI77_24975</name>
</gene>
<dbReference type="PANTHER" id="PTHR35580:SF1">
    <property type="entry name" value="PHYTASE-LIKE DOMAIN-CONTAINING PROTEIN"/>
    <property type="match status" value="1"/>
</dbReference>
<dbReference type="KEGG" id="pfer:IRI77_24975"/>
<dbReference type="PANTHER" id="PTHR35580">
    <property type="entry name" value="CELL SURFACE GLYCOPROTEIN (S-LAYER PROTEIN)-LIKE PROTEIN"/>
    <property type="match status" value="1"/>
</dbReference>
<dbReference type="Proteomes" id="UP000593892">
    <property type="component" value="Chromosome"/>
</dbReference>
<dbReference type="InterPro" id="IPR011042">
    <property type="entry name" value="6-blade_b-propeller_TolB-like"/>
</dbReference>
<reference evidence="4 5" key="1">
    <citation type="submission" date="2020-10" db="EMBL/GenBank/DDBJ databases">
        <title>Complete genome sequence of Paludibaculum fermentans P105T, a facultatively anaerobic acidobacterium capable of dissimilatory Fe(III) reduction.</title>
        <authorList>
            <person name="Dedysh S.N."/>
            <person name="Beletsky A.V."/>
            <person name="Kulichevskaya I.S."/>
            <person name="Mardanov A.V."/>
            <person name="Ravin N.V."/>
        </authorList>
    </citation>
    <scope>NUCLEOTIDE SEQUENCE [LARGE SCALE GENOMIC DNA]</scope>
    <source>
        <strain evidence="4 5">P105</strain>
    </source>
</reference>
<dbReference type="RefSeq" id="WP_194447717.1">
    <property type="nucleotide sequence ID" value="NZ_CP063849.1"/>
</dbReference>
<feature type="domain" description="Photosynthesis system II assembly factor Ycf48/Hcf136-like" evidence="2">
    <location>
        <begin position="568"/>
        <end position="703"/>
    </location>
</feature>
<dbReference type="InterPro" id="IPR010620">
    <property type="entry name" value="SBBP_repeat"/>
</dbReference>